<dbReference type="InParanoid" id="A0A3N4M3M1"/>
<reference evidence="1 2" key="1">
    <citation type="journal article" date="2018" name="Nat. Ecol. Evol.">
        <title>Pezizomycetes genomes reveal the molecular basis of ectomycorrhizal truffle lifestyle.</title>
        <authorList>
            <person name="Murat C."/>
            <person name="Payen T."/>
            <person name="Noel B."/>
            <person name="Kuo A."/>
            <person name="Morin E."/>
            <person name="Chen J."/>
            <person name="Kohler A."/>
            <person name="Krizsan K."/>
            <person name="Balestrini R."/>
            <person name="Da Silva C."/>
            <person name="Montanini B."/>
            <person name="Hainaut M."/>
            <person name="Levati E."/>
            <person name="Barry K.W."/>
            <person name="Belfiori B."/>
            <person name="Cichocki N."/>
            <person name="Clum A."/>
            <person name="Dockter R.B."/>
            <person name="Fauchery L."/>
            <person name="Guy J."/>
            <person name="Iotti M."/>
            <person name="Le Tacon F."/>
            <person name="Lindquist E.A."/>
            <person name="Lipzen A."/>
            <person name="Malagnac F."/>
            <person name="Mello A."/>
            <person name="Molinier V."/>
            <person name="Miyauchi S."/>
            <person name="Poulain J."/>
            <person name="Riccioni C."/>
            <person name="Rubini A."/>
            <person name="Sitrit Y."/>
            <person name="Splivallo R."/>
            <person name="Traeger S."/>
            <person name="Wang M."/>
            <person name="Zifcakova L."/>
            <person name="Wipf D."/>
            <person name="Zambonelli A."/>
            <person name="Paolocci F."/>
            <person name="Nowrousian M."/>
            <person name="Ottonello S."/>
            <person name="Baldrian P."/>
            <person name="Spatafora J.W."/>
            <person name="Henrissat B."/>
            <person name="Nagy L.G."/>
            <person name="Aury J.M."/>
            <person name="Wincker P."/>
            <person name="Grigoriev I.V."/>
            <person name="Bonfante P."/>
            <person name="Martin F.M."/>
        </authorList>
    </citation>
    <scope>NUCLEOTIDE SEQUENCE [LARGE SCALE GENOMIC DNA]</scope>
    <source>
        <strain evidence="1 2">ATCC MYA-4762</strain>
    </source>
</reference>
<accession>A0A3N4M3M1</accession>
<dbReference type="EMBL" id="ML121540">
    <property type="protein sequence ID" value="RPB24905.1"/>
    <property type="molecule type" value="Genomic_DNA"/>
</dbReference>
<dbReference type="PANTHER" id="PTHR47481:SF7">
    <property type="entry name" value="CCHC-TYPE DOMAIN-CONTAINING PROTEIN"/>
    <property type="match status" value="1"/>
</dbReference>
<dbReference type="AlphaFoldDB" id="A0A3N4M3M1"/>
<name>A0A3N4M3M1_9PEZI</name>
<organism evidence="1 2">
    <name type="scientific">Terfezia boudieri ATCC MYA-4762</name>
    <dbReference type="NCBI Taxonomy" id="1051890"/>
    <lineage>
        <taxon>Eukaryota</taxon>
        <taxon>Fungi</taxon>
        <taxon>Dikarya</taxon>
        <taxon>Ascomycota</taxon>
        <taxon>Pezizomycotina</taxon>
        <taxon>Pezizomycetes</taxon>
        <taxon>Pezizales</taxon>
        <taxon>Pezizaceae</taxon>
        <taxon>Terfezia</taxon>
    </lineage>
</organism>
<dbReference type="Proteomes" id="UP000267821">
    <property type="component" value="Unassembled WGS sequence"/>
</dbReference>
<evidence type="ECO:0000313" key="2">
    <source>
        <dbReference type="Proteomes" id="UP000267821"/>
    </source>
</evidence>
<gene>
    <name evidence="1" type="ORF">L211DRAFT_877792</name>
</gene>
<dbReference type="OrthoDB" id="2797670at2759"/>
<dbReference type="PANTHER" id="PTHR47481">
    <property type="match status" value="1"/>
</dbReference>
<sequence>MRSLLILKDLWDTMHEDIPPVVHAEQRGVWNKKQEDAHSLIHLSCERDQARLCANARTGIQAWEILSARYASNNITNVMRLEEAFGQARKSREQNMEQCIGQVSALATQLNSVGVEVSDNRIAHRILNGLGQEFMN</sequence>
<protein>
    <submittedName>
        <fullName evidence="1">Uncharacterized protein</fullName>
    </submittedName>
</protein>
<dbReference type="Pfam" id="PF14223">
    <property type="entry name" value="Retrotran_gag_2"/>
    <property type="match status" value="1"/>
</dbReference>
<proteinExistence type="predicted"/>
<keyword evidence="2" id="KW-1185">Reference proteome</keyword>
<evidence type="ECO:0000313" key="1">
    <source>
        <dbReference type="EMBL" id="RPB24905.1"/>
    </source>
</evidence>